<proteinExistence type="predicted"/>
<dbReference type="EMBL" id="LWDL01000010">
    <property type="protein sequence ID" value="OQW53220.1"/>
    <property type="molecule type" value="Genomic_DNA"/>
</dbReference>
<evidence type="ECO:0000313" key="1">
    <source>
        <dbReference type="EMBL" id="OQW53220.1"/>
    </source>
</evidence>
<gene>
    <name evidence="1" type="ORF">A4S15_05465</name>
</gene>
<name>A0A1W9I0U5_9HYPH</name>
<accession>A0A1W9I0U5</accession>
<reference evidence="1 2" key="1">
    <citation type="journal article" date="2017" name="Water Res.">
        <title>Comammox in drinking water systems.</title>
        <authorList>
            <person name="Wang Y."/>
            <person name="Ma L."/>
            <person name="Mao Y."/>
            <person name="Jiang X."/>
            <person name="Xia Y."/>
            <person name="Yu K."/>
            <person name="Li B."/>
            <person name="Zhang T."/>
        </authorList>
    </citation>
    <scope>NUCLEOTIDE SEQUENCE [LARGE SCALE GENOMIC DNA]</scope>
    <source>
        <strain evidence="1">SG_bin8</strain>
    </source>
</reference>
<protein>
    <submittedName>
        <fullName evidence="1">Uncharacterized protein</fullName>
    </submittedName>
</protein>
<evidence type="ECO:0000313" key="2">
    <source>
        <dbReference type="Proteomes" id="UP000192872"/>
    </source>
</evidence>
<comment type="caution">
    <text evidence="1">The sequence shown here is derived from an EMBL/GenBank/DDBJ whole genome shotgun (WGS) entry which is preliminary data.</text>
</comment>
<dbReference type="AlphaFoldDB" id="A0A1W9I0U5"/>
<dbReference type="Proteomes" id="UP000192872">
    <property type="component" value="Unassembled WGS sequence"/>
</dbReference>
<organism evidence="1 2">
    <name type="scientific">Candidatus Raskinella chloraquaticus</name>
    <dbReference type="NCBI Taxonomy" id="1951219"/>
    <lineage>
        <taxon>Bacteria</taxon>
        <taxon>Pseudomonadati</taxon>
        <taxon>Pseudomonadota</taxon>
        <taxon>Alphaproteobacteria</taxon>
        <taxon>Hyphomicrobiales</taxon>
        <taxon>Phreatobacteraceae</taxon>
        <taxon>Candidatus Raskinella</taxon>
    </lineage>
</organism>
<sequence length="71" mass="8381">MWHLTFFLYTRAGRPHAIDDPKAAMVLYHARLMTVEPFPAAPDARFRVNRTRLEGDGEFTCMRRRDRHPPI</sequence>